<evidence type="ECO:0000256" key="1">
    <source>
        <dbReference type="SAM" id="MobiDB-lite"/>
    </source>
</evidence>
<dbReference type="Pfam" id="PF11360">
    <property type="entry name" value="DUF3110"/>
    <property type="match status" value="1"/>
</dbReference>
<evidence type="ECO:0000313" key="3">
    <source>
        <dbReference type="Proteomes" id="UP001443914"/>
    </source>
</evidence>
<sequence>MVVLLSSPYSVTAIFRFNRAVIRPRIPPIRCSFRVSSSLPSRRIRRKNYLRQKILKTLTKPTLEGLETHIESNVDLVQEPVLEKSDFGVVEELETLVGVNEGGVEQLEVVRDVKGTNVLRFEGFSGRIVFKVVASFVGLFVLQTVVSVWMMGSRDSGVKDRELGIGNRYGKEVGLNGSVFVGDNALPSVDELKIAEIRRMAREVREAEKKERNTEKGESDDGDVSDEDEEDFKTDNSLKDGIAKEIDGRLTVLKKRSPMSAQNVNFLKNAGGSKKEVKVESVVGINEDNKLMFEVKRKYRSHVAEPSDKPKGFDGIDDIRKKGGNVNDAVPLQDFKKRPASEEEEKLGKGINGSSSFRSGSSVNDFRTGINKGAKPKNGVLQDSDKKNTLDVAAKLKESGDIEVQESQRKRNDMKGSTSKMHATPKGFGKSDYGIFKNKLSRSTNKDKKNDDDSHLWWSALPCVFAILMEKGRGSEMQQGFFTLHMNSDTDYKSSYTVAFEDQKDAMNFSYILESVFEDVPDAAVDVVLMSTKELKEIAESANKNVVVARKGELKLYAGQPLYDVESALKLLVK</sequence>
<dbReference type="Proteomes" id="UP001443914">
    <property type="component" value="Unassembled WGS sequence"/>
</dbReference>
<proteinExistence type="predicted"/>
<organism evidence="2 3">
    <name type="scientific">Saponaria officinalis</name>
    <name type="common">Common soapwort</name>
    <name type="synonym">Lychnis saponaria</name>
    <dbReference type="NCBI Taxonomy" id="3572"/>
    <lineage>
        <taxon>Eukaryota</taxon>
        <taxon>Viridiplantae</taxon>
        <taxon>Streptophyta</taxon>
        <taxon>Embryophyta</taxon>
        <taxon>Tracheophyta</taxon>
        <taxon>Spermatophyta</taxon>
        <taxon>Magnoliopsida</taxon>
        <taxon>eudicotyledons</taxon>
        <taxon>Gunneridae</taxon>
        <taxon>Pentapetalae</taxon>
        <taxon>Caryophyllales</taxon>
        <taxon>Caryophyllaceae</taxon>
        <taxon>Caryophylleae</taxon>
        <taxon>Saponaria</taxon>
    </lineage>
</organism>
<feature type="region of interest" description="Disordered" evidence="1">
    <location>
        <begin position="337"/>
        <end position="386"/>
    </location>
</feature>
<dbReference type="PANTHER" id="PTHR34962:SF3">
    <property type="entry name" value="ABC SUBFAMILY C PROTEIN"/>
    <property type="match status" value="1"/>
</dbReference>
<dbReference type="InterPro" id="IPR021503">
    <property type="entry name" value="DUF3110"/>
</dbReference>
<comment type="caution">
    <text evidence="2">The sequence shown here is derived from an EMBL/GenBank/DDBJ whole genome shotgun (WGS) entry which is preliminary data.</text>
</comment>
<feature type="compositionally biased region" description="Acidic residues" evidence="1">
    <location>
        <begin position="220"/>
        <end position="232"/>
    </location>
</feature>
<reference evidence="2" key="1">
    <citation type="submission" date="2024-03" db="EMBL/GenBank/DDBJ databases">
        <title>WGS assembly of Saponaria officinalis var. Norfolk2.</title>
        <authorList>
            <person name="Jenkins J."/>
            <person name="Shu S."/>
            <person name="Grimwood J."/>
            <person name="Barry K."/>
            <person name="Goodstein D."/>
            <person name="Schmutz J."/>
            <person name="Leebens-Mack J."/>
            <person name="Osbourn A."/>
        </authorList>
    </citation>
    <scope>NUCLEOTIDE SEQUENCE [LARGE SCALE GENOMIC DNA]</scope>
    <source>
        <strain evidence="2">JIC</strain>
    </source>
</reference>
<feature type="compositionally biased region" description="Low complexity" evidence="1">
    <location>
        <begin position="353"/>
        <end position="362"/>
    </location>
</feature>
<protein>
    <submittedName>
        <fullName evidence="2">Uncharacterized protein</fullName>
    </submittedName>
</protein>
<feature type="region of interest" description="Disordered" evidence="1">
    <location>
        <begin position="205"/>
        <end position="238"/>
    </location>
</feature>
<name>A0AAW1M4V6_SAPOF</name>
<accession>A0AAW1M4V6</accession>
<feature type="compositionally biased region" description="Basic and acidic residues" evidence="1">
    <location>
        <begin position="205"/>
        <end position="219"/>
    </location>
</feature>
<keyword evidence="3" id="KW-1185">Reference proteome</keyword>
<gene>
    <name evidence="2" type="ORF">RND81_03G119700</name>
</gene>
<dbReference type="PANTHER" id="PTHR34962">
    <property type="entry name" value="EMBRYO DEFECTIVE 1703-RELATED"/>
    <property type="match status" value="1"/>
</dbReference>
<dbReference type="AlphaFoldDB" id="A0AAW1M4V6"/>
<feature type="compositionally biased region" description="Basic and acidic residues" evidence="1">
    <location>
        <begin position="400"/>
        <end position="414"/>
    </location>
</feature>
<dbReference type="EMBL" id="JBDFQZ010000003">
    <property type="protein sequence ID" value="KAK9741651.1"/>
    <property type="molecule type" value="Genomic_DNA"/>
</dbReference>
<evidence type="ECO:0000313" key="2">
    <source>
        <dbReference type="EMBL" id="KAK9741651.1"/>
    </source>
</evidence>
<feature type="region of interest" description="Disordered" evidence="1">
    <location>
        <begin position="400"/>
        <end position="427"/>
    </location>
</feature>